<protein>
    <submittedName>
        <fullName evidence="1">Uncharacterized protein</fullName>
    </submittedName>
</protein>
<gene>
    <name evidence="1" type="ORF">POPTR_008G113301v4</name>
</gene>
<dbReference type="EMBL" id="CM009297">
    <property type="protein sequence ID" value="KAI9389947.1"/>
    <property type="molecule type" value="Genomic_DNA"/>
</dbReference>
<evidence type="ECO:0000313" key="1">
    <source>
        <dbReference type="EMBL" id="KAI9389947.1"/>
    </source>
</evidence>
<keyword evidence="2" id="KW-1185">Reference proteome</keyword>
<accession>A0ACC0SL39</accession>
<reference evidence="1 2" key="1">
    <citation type="journal article" date="2006" name="Science">
        <title>The genome of black cottonwood, Populus trichocarpa (Torr. &amp; Gray).</title>
        <authorList>
            <person name="Tuskan G.A."/>
            <person name="Difazio S."/>
            <person name="Jansson S."/>
            <person name="Bohlmann J."/>
            <person name="Grigoriev I."/>
            <person name="Hellsten U."/>
            <person name="Putnam N."/>
            <person name="Ralph S."/>
            <person name="Rombauts S."/>
            <person name="Salamov A."/>
            <person name="Schein J."/>
            <person name="Sterck L."/>
            <person name="Aerts A."/>
            <person name="Bhalerao R.R."/>
            <person name="Bhalerao R.P."/>
            <person name="Blaudez D."/>
            <person name="Boerjan W."/>
            <person name="Brun A."/>
            <person name="Brunner A."/>
            <person name="Busov V."/>
            <person name="Campbell M."/>
            <person name="Carlson J."/>
            <person name="Chalot M."/>
            <person name="Chapman J."/>
            <person name="Chen G.L."/>
            <person name="Cooper D."/>
            <person name="Coutinho P.M."/>
            <person name="Couturier J."/>
            <person name="Covert S."/>
            <person name="Cronk Q."/>
            <person name="Cunningham R."/>
            <person name="Davis J."/>
            <person name="Degroeve S."/>
            <person name="Dejardin A."/>
            <person name="Depamphilis C."/>
            <person name="Detter J."/>
            <person name="Dirks B."/>
            <person name="Dubchak I."/>
            <person name="Duplessis S."/>
            <person name="Ehlting J."/>
            <person name="Ellis B."/>
            <person name="Gendler K."/>
            <person name="Goodstein D."/>
            <person name="Gribskov M."/>
            <person name="Grimwood J."/>
            <person name="Groover A."/>
            <person name="Gunter L."/>
            <person name="Hamberger B."/>
            <person name="Heinze B."/>
            <person name="Helariutta Y."/>
            <person name="Henrissat B."/>
            <person name="Holligan D."/>
            <person name="Holt R."/>
            <person name="Huang W."/>
            <person name="Islam-Faridi N."/>
            <person name="Jones S."/>
            <person name="Jones-Rhoades M."/>
            <person name="Jorgensen R."/>
            <person name="Joshi C."/>
            <person name="Kangasjarvi J."/>
            <person name="Karlsson J."/>
            <person name="Kelleher C."/>
            <person name="Kirkpatrick R."/>
            <person name="Kirst M."/>
            <person name="Kohler A."/>
            <person name="Kalluri U."/>
            <person name="Larimer F."/>
            <person name="Leebens-Mack J."/>
            <person name="Leple J.C."/>
            <person name="Locascio P."/>
            <person name="Lou Y."/>
            <person name="Lucas S."/>
            <person name="Martin F."/>
            <person name="Montanini B."/>
            <person name="Napoli C."/>
            <person name="Nelson D.R."/>
            <person name="Nelson C."/>
            <person name="Nieminen K."/>
            <person name="Nilsson O."/>
            <person name="Pereda V."/>
            <person name="Peter G."/>
            <person name="Philippe R."/>
            <person name="Pilate G."/>
            <person name="Poliakov A."/>
            <person name="Razumovskaya J."/>
            <person name="Richardson P."/>
            <person name="Rinaldi C."/>
            <person name="Ritland K."/>
            <person name="Rouze P."/>
            <person name="Ryaboy D."/>
            <person name="Schmutz J."/>
            <person name="Schrader J."/>
            <person name="Segerman B."/>
            <person name="Shin H."/>
            <person name="Siddiqui A."/>
            <person name="Sterky F."/>
            <person name="Terry A."/>
            <person name="Tsai C.J."/>
            <person name="Uberbacher E."/>
            <person name="Unneberg P."/>
            <person name="Vahala J."/>
            <person name="Wall K."/>
            <person name="Wessler S."/>
            <person name="Yang G."/>
            <person name="Yin T."/>
            <person name="Douglas C."/>
            <person name="Marra M."/>
            <person name="Sandberg G."/>
            <person name="Van de Peer Y."/>
            <person name="Rokhsar D."/>
        </authorList>
    </citation>
    <scope>NUCLEOTIDE SEQUENCE [LARGE SCALE GENOMIC DNA]</scope>
    <source>
        <strain evidence="2">cv. Nisqually</strain>
    </source>
</reference>
<sequence length="61" mass="6732">MENTLQSCLIVASSSLNSIHIVLPWLLQAMLMTGRSGSEKRGPFLRFELQNDGNDLDQLAA</sequence>
<name>A0ACC0SL39_POPTR</name>
<dbReference type="Proteomes" id="UP000006729">
    <property type="component" value="Chromosome 8"/>
</dbReference>
<comment type="caution">
    <text evidence="1">The sequence shown here is derived from an EMBL/GenBank/DDBJ whole genome shotgun (WGS) entry which is preliminary data.</text>
</comment>
<proteinExistence type="predicted"/>
<evidence type="ECO:0000313" key="2">
    <source>
        <dbReference type="Proteomes" id="UP000006729"/>
    </source>
</evidence>
<organism evidence="1 2">
    <name type="scientific">Populus trichocarpa</name>
    <name type="common">Western balsam poplar</name>
    <name type="synonym">Populus balsamifera subsp. trichocarpa</name>
    <dbReference type="NCBI Taxonomy" id="3694"/>
    <lineage>
        <taxon>Eukaryota</taxon>
        <taxon>Viridiplantae</taxon>
        <taxon>Streptophyta</taxon>
        <taxon>Embryophyta</taxon>
        <taxon>Tracheophyta</taxon>
        <taxon>Spermatophyta</taxon>
        <taxon>Magnoliopsida</taxon>
        <taxon>eudicotyledons</taxon>
        <taxon>Gunneridae</taxon>
        <taxon>Pentapetalae</taxon>
        <taxon>rosids</taxon>
        <taxon>fabids</taxon>
        <taxon>Malpighiales</taxon>
        <taxon>Salicaceae</taxon>
        <taxon>Saliceae</taxon>
        <taxon>Populus</taxon>
    </lineage>
</organism>